<dbReference type="EMBL" id="QPGA01000001">
    <property type="protein sequence ID" value="RDE52505.1"/>
    <property type="molecule type" value="Genomic_DNA"/>
</dbReference>
<evidence type="ECO:0000259" key="10">
    <source>
        <dbReference type="SMART" id="SM00470"/>
    </source>
</evidence>
<dbReference type="InterPro" id="IPR029063">
    <property type="entry name" value="SAM-dependent_MTases_sf"/>
</dbReference>
<keyword evidence="4" id="KW-0949">S-adenosyl-L-methionine</keyword>
<keyword evidence="5" id="KW-0680">Restriction system</keyword>
<dbReference type="PROSITE" id="PS00093">
    <property type="entry name" value="N4_MTASE"/>
    <property type="match status" value="1"/>
</dbReference>
<dbReference type="Gene3D" id="3.90.1530.10">
    <property type="entry name" value="Conserved hypothetical protein from pyrococcus furiosus pfu- 392566-001, ParB domain"/>
    <property type="match status" value="1"/>
</dbReference>
<dbReference type="SUPFAM" id="SSF53335">
    <property type="entry name" value="S-adenosyl-L-methionine-dependent methyltransferases"/>
    <property type="match status" value="1"/>
</dbReference>
<dbReference type="PANTHER" id="PTHR33375:SF1">
    <property type="entry name" value="CHROMOSOME-PARTITIONING PROTEIN PARB-RELATED"/>
    <property type="match status" value="1"/>
</dbReference>
<evidence type="ECO:0000256" key="1">
    <source>
        <dbReference type="ARBA" id="ARBA00010203"/>
    </source>
</evidence>
<dbReference type="InterPro" id="IPR001091">
    <property type="entry name" value="RM_Methyltransferase"/>
</dbReference>
<dbReference type="GO" id="GO:0009307">
    <property type="term" value="P:DNA restriction-modification system"/>
    <property type="evidence" value="ECO:0007669"/>
    <property type="project" value="UniProtKB-KW"/>
</dbReference>
<dbReference type="InterPro" id="IPR002941">
    <property type="entry name" value="DNA_methylase_N4/N6"/>
</dbReference>
<dbReference type="GO" id="GO:0008170">
    <property type="term" value="F:N-methyltransferase activity"/>
    <property type="evidence" value="ECO:0007669"/>
    <property type="project" value="InterPro"/>
</dbReference>
<comment type="similarity">
    <text evidence="1">Belongs to the N(4)/N(6)-methyltransferase family. N(4) subfamily.</text>
</comment>
<dbReference type="AlphaFoldDB" id="A0A369XSX4"/>
<dbReference type="Gene3D" id="3.40.50.150">
    <property type="entry name" value="Vaccinia Virus protein VP39"/>
    <property type="match status" value="1"/>
</dbReference>
<keyword evidence="3" id="KW-0808">Transferase</keyword>
<dbReference type="Pfam" id="PF01555">
    <property type="entry name" value="N6_N4_Mtase"/>
    <property type="match status" value="1"/>
</dbReference>
<dbReference type="GO" id="GO:0007059">
    <property type="term" value="P:chromosome segregation"/>
    <property type="evidence" value="ECO:0007669"/>
    <property type="project" value="TreeGrafter"/>
</dbReference>
<evidence type="ECO:0000256" key="3">
    <source>
        <dbReference type="ARBA" id="ARBA00022679"/>
    </source>
</evidence>
<dbReference type="GO" id="GO:0015667">
    <property type="term" value="F:site-specific DNA-methyltransferase (cytosine-N4-specific) activity"/>
    <property type="evidence" value="ECO:0007669"/>
    <property type="project" value="UniProtKB-EC"/>
</dbReference>
<evidence type="ECO:0000256" key="5">
    <source>
        <dbReference type="ARBA" id="ARBA00022747"/>
    </source>
</evidence>
<evidence type="ECO:0000313" key="11">
    <source>
        <dbReference type="EMBL" id="RDE52505.1"/>
    </source>
</evidence>
<dbReference type="GO" id="GO:0032259">
    <property type="term" value="P:methylation"/>
    <property type="evidence" value="ECO:0007669"/>
    <property type="project" value="UniProtKB-KW"/>
</dbReference>
<dbReference type="GO" id="GO:0005694">
    <property type="term" value="C:chromosome"/>
    <property type="evidence" value="ECO:0007669"/>
    <property type="project" value="TreeGrafter"/>
</dbReference>
<feature type="domain" description="ParB-like N-terminal" evidence="10">
    <location>
        <begin position="5"/>
        <end position="91"/>
    </location>
</feature>
<dbReference type="Proteomes" id="UP000253831">
    <property type="component" value="Unassembled WGS sequence"/>
</dbReference>
<dbReference type="InterPro" id="IPR017985">
    <property type="entry name" value="MeTrfase_CN4_CS"/>
</dbReference>
<evidence type="ECO:0000313" key="12">
    <source>
        <dbReference type="Proteomes" id="UP000253831"/>
    </source>
</evidence>
<protein>
    <recommendedName>
        <fullName evidence="8">Methyltransferase</fullName>
        <ecNumber evidence="8">2.1.1.-</ecNumber>
    </recommendedName>
</protein>
<comment type="catalytic activity">
    <reaction evidence="7">
        <text>a 2'-deoxycytidine in DNA + S-adenosyl-L-methionine = an N(4)-methyl-2'-deoxycytidine in DNA + S-adenosyl-L-homocysteine + H(+)</text>
        <dbReference type="Rhea" id="RHEA:16857"/>
        <dbReference type="Rhea" id="RHEA-COMP:11369"/>
        <dbReference type="Rhea" id="RHEA-COMP:13674"/>
        <dbReference type="ChEBI" id="CHEBI:15378"/>
        <dbReference type="ChEBI" id="CHEBI:57856"/>
        <dbReference type="ChEBI" id="CHEBI:59789"/>
        <dbReference type="ChEBI" id="CHEBI:85452"/>
        <dbReference type="ChEBI" id="CHEBI:137933"/>
        <dbReference type="EC" id="2.1.1.113"/>
    </reaction>
</comment>
<evidence type="ECO:0000256" key="8">
    <source>
        <dbReference type="RuleBase" id="RU362026"/>
    </source>
</evidence>
<evidence type="ECO:0000256" key="7">
    <source>
        <dbReference type="ARBA" id="ARBA00049120"/>
    </source>
</evidence>
<dbReference type="PANTHER" id="PTHR33375">
    <property type="entry name" value="CHROMOSOME-PARTITIONING PROTEIN PARB-RELATED"/>
    <property type="match status" value="1"/>
</dbReference>
<dbReference type="GO" id="GO:0045881">
    <property type="term" value="P:positive regulation of sporulation resulting in formation of a cellular spore"/>
    <property type="evidence" value="ECO:0007669"/>
    <property type="project" value="TreeGrafter"/>
</dbReference>
<accession>A0A369XSX4</accession>
<name>A0A369XSX4_9PROT</name>
<dbReference type="InterPro" id="IPR036086">
    <property type="entry name" value="ParB/Sulfiredoxin_sf"/>
</dbReference>
<dbReference type="Pfam" id="PF02195">
    <property type="entry name" value="ParB_N"/>
    <property type="match status" value="1"/>
</dbReference>
<dbReference type="CDD" id="cd16403">
    <property type="entry name" value="ParB_N_like_MT"/>
    <property type="match status" value="1"/>
</dbReference>
<evidence type="ECO:0000256" key="9">
    <source>
        <dbReference type="SAM" id="MobiDB-lite"/>
    </source>
</evidence>
<dbReference type="InterPro" id="IPR050336">
    <property type="entry name" value="Chromosome_partition/occlusion"/>
</dbReference>
<dbReference type="EC" id="2.1.1.-" evidence="8"/>
<proteinExistence type="inferred from homology"/>
<dbReference type="SMART" id="SM00470">
    <property type="entry name" value="ParB"/>
    <property type="match status" value="1"/>
</dbReference>
<keyword evidence="6" id="KW-0238">DNA-binding</keyword>
<dbReference type="PRINTS" id="PR00508">
    <property type="entry name" value="S21N4MTFRASE"/>
</dbReference>
<dbReference type="PIRSF" id="PIRSF036758">
    <property type="entry name" value="Aden_M_ParB"/>
    <property type="match status" value="1"/>
</dbReference>
<sequence>MLNVEYRKVETLIPCARNPRTHTAEQVAKIAASIVEYGWTNPILVDGDNGIVAGHGRLAAARKLNLDDVPVIELAHLTPTQKRAYLIADNRMALDAGWDDALLALELEDLKLADFDLSLTGFDADEIEALLADSHTDAEQPGDGNQTDAADDVPEVPPKPVSRLGDVWALGQHRLICGDAADAGVITTLMPCEQANLLFTSPPYANQRAYTTGGIADWDRLMQGVFALAMTVMASAAQMLVNLGLVHREGTVVRYWDEWLTWMPRQGWRFFGWYVWDQGVTVPGDWAGRLAPRHEFLFHFNREARKPNKIVPCKFAGQDKHLQADGSSSGGLRTREGERTGWNHAGKVTQDFRIPDSVVTATRQRGSIGEGIDHPAVFPIALPEFILEAYSDTGDLVFEPFCGSGTTMLAAQRTGRIARSVEIAPEYVDVAIKRFQQNFAGVPVTLAATGQTFVEVADERLGSDDADR</sequence>
<dbReference type="InterPro" id="IPR003115">
    <property type="entry name" value="ParB_N"/>
</dbReference>
<evidence type="ECO:0000256" key="4">
    <source>
        <dbReference type="ARBA" id="ARBA00022691"/>
    </source>
</evidence>
<organism evidence="11 12">
    <name type="scientific">Candidatus Accumulibacter meliphilus</name>
    <dbReference type="NCBI Taxonomy" id="2211374"/>
    <lineage>
        <taxon>Bacteria</taxon>
        <taxon>Pseudomonadati</taxon>
        <taxon>Pseudomonadota</taxon>
        <taxon>Betaproteobacteria</taxon>
        <taxon>Candidatus Accumulibacter</taxon>
    </lineage>
</organism>
<gene>
    <name evidence="11" type="ORF">DVS81_01785</name>
</gene>
<keyword evidence="2 11" id="KW-0489">Methyltransferase</keyword>
<dbReference type="GO" id="GO:0003677">
    <property type="term" value="F:DNA binding"/>
    <property type="evidence" value="ECO:0007669"/>
    <property type="project" value="UniProtKB-KW"/>
</dbReference>
<dbReference type="InterPro" id="IPR015840">
    <property type="entry name" value="DNA_MeTrfase_ParB"/>
</dbReference>
<feature type="region of interest" description="Disordered" evidence="9">
    <location>
        <begin position="136"/>
        <end position="156"/>
    </location>
</feature>
<evidence type="ECO:0000256" key="6">
    <source>
        <dbReference type="ARBA" id="ARBA00023125"/>
    </source>
</evidence>
<evidence type="ECO:0000256" key="2">
    <source>
        <dbReference type="ARBA" id="ARBA00022603"/>
    </source>
</evidence>
<dbReference type="SUPFAM" id="SSF110849">
    <property type="entry name" value="ParB/Sulfiredoxin"/>
    <property type="match status" value="1"/>
</dbReference>
<reference evidence="11 12" key="1">
    <citation type="submission" date="2018-05" db="EMBL/GenBank/DDBJ databases">
        <title>Integrated omic analyses show evidence that a Ca. Accumulibacter phosphatis strain performs denitrification under micro-aerobic conditions.</title>
        <authorList>
            <person name="Camejo P.Y."/>
            <person name="Katherine M.D."/>
            <person name="Daniel N.R."/>
        </authorList>
    </citation>
    <scope>NUCLEOTIDE SEQUENCE [LARGE SCALE GENOMIC DNA]</scope>
    <source>
        <strain evidence="11">UW-LDO-IC</strain>
    </source>
</reference>
<comment type="caution">
    <text evidence="11">The sequence shown here is derived from an EMBL/GenBank/DDBJ whole genome shotgun (WGS) entry which is preliminary data.</text>
</comment>